<feature type="non-terminal residue" evidence="2">
    <location>
        <position position="1"/>
    </location>
</feature>
<name>A0A4Y2WHJ7_ARAVE</name>
<dbReference type="EMBL" id="BGPR01059455">
    <property type="protein sequence ID" value="GBO35467.1"/>
    <property type="molecule type" value="Genomic_DNA"/>
</dbReference>
<dbReference type="AlphaFoldDB" id="A0A4Y2WHJ7"/>
<evidence type="ECO:0000313" key="3">
    <source>
        <dbReference type="Proteomes" id="UP000499080"/>
    </source>
</evidence>
<organism evidence="2 3">
    <name type="scientific">Araneus ventricosus</name>
    <name type="common">Orbweaver spider</name>
    <name type="synonym">Epeira ventricosa</name>
    <dbReference type="NCBI Taxonomy" id="182803"/>
    <lineage>
        <taxon>Eukaryota</taxon>
        <taxon>Metazoa</taxon>
        <taxon>Ecdysozoa</taxon>
        <taxon>Arthropoda</taxon>
        <taxon>Chelicerata</taxon>
        <taxon>Arachnida</taxon>
        <taxon>Araneae</taxon>
        <taxon>Araneomorphae</taxon>
        <taxon>Entelegynae</taxon>
        <taxon>Araneoidea</taxon>
        <taxon>Araneidae</taxon>
        <taxon>Araneus</taxon>
    </lineage>
</organism>
<evidence type="ECO:0000256" key="1">
    <source>
        <dbReference type="SAM" id="MobiDB-lite"/>
    </source>
</evidence>
<accession>A0A4Y2WHJ7</accession>
<proteinExistence type="predicted"/>
<sequence length="65" mass="7430">GLRVERRHHLQSVCLQDVVLGDQTDEKSGWSLLQHPPYSSDSPKRFSSDDDNKMMTTFNTKSYCG</sequence>
<reference evidence="2 3" key="1">
    <citation type="journal article" date="2019" name="Sci. Rep.">
        <title>Orb-weaving spider Araneus ventricosus genome elucidates the spidroin gene catalogue.</title>
        <authorList>
            <person name="Kono N."/>
            <person name="Nakamura H."/>
            <person name="Ohtoshi R."/>
            <person name="Moran D.A.P."/>
            <person name="Shinohara A."/>
            <person name="Yoshida Y."/>
            <person name="Fujiwara M."/>
            <person name="Mori M."/>
            <person name="Tomita M."/>
            <person name="Arakawa K."/>
        </authorList>
    </citation>
    <scope>NUCLEOTIDE SEQUENCE [LARGE SCALE GENOMIC DNA]</scope>
</reference>
<protein>
    <submittedName>
        <fullName evidence="2">Uncharacterized protein</fullName>
    </submittedName>
</protein>
<evidence type="ECO:0000313" key="2">
    <source>
        <dbReference type="EMBL" id="GBO35467.1"/>
    </source>
</evidence>
<keyword evidence="3" id="KW-1185">Reference proteome</keyword>
<gene>
    <name evidence="2" type="ORF">AVEN_111902_1</name>
</gene>
<feature type="compositionally biased region" description="Basic and acidic residues" evidence="1">
    <location>
        <begin position="42"/>
        <end position="52"/>
    </location>
</feature>
<feature type="region of interest" description="Disordered" evidence="1">
    <location>
        <begin position="29"/>
        <end position="52"/>
    </location>
</feature>
<dbReference type="Proteomes" id="UP000499080">
    <property type="component" value="Unassembled WGS sequence"/>
</dbReference>
<comment type="caution">
    <text evidence="2">The sequence shown here is derived from an EMBL/GenBank/DDBJ whole genome shotgun (WGS) entry which is preliminary data.</text>
</comment>